<feature type="transmembrane region" description="Helical" evidence="6">
    <location>
        <begin position="233"/>
        <end position="257"/>
    </location>
</feature>
<keyword evidence="3 6" id="KW-1133">Transmembrane helix</keyword>
<evidence type="ECO:0000313" key="7">
    <source>
        <dbReference type="EMBL" id="RKP07457.1"/>
    </source>
</evidence>
<dbReference type="EMBL" id="KZ992717">
    <property type="protein sequence ID" value="RKP07457.1"/>
    <property type="molecule type" value="Genomic_DNA"/>
</dbReference>
<keyword evidence="2 6" id="KW-0812">Transmembrane</keyword>
<evidence type="ECO:0000256" key="3">
    <source>
        <dbReference type="ARBA" id="ARBA00022989"/>
    </source>
</evidence>
<dbReference type="STRING" id="78915.A0A4P9XNB9"/>
<dbReference type="InterPro" id="IPR005178">
    <property type="entry name" value="Ostalpha/TMEM184C"/>
</dbReference>
<dbReference type="SMART" id="SM01417">
    <property type="entry name" value="Solute_trans_a"/>
    <property type="match status" value="1"/>
</dbReference>
<reference evidence="8" key="1">
    <citation type="journal article" date="2018" name="Nat. Microbiol.">
        <title>Leveraging single-cell genomics to expand the fungal tree of life.</title>
        <authorList>
            <person name="Ahrendt S.R."/>
            <person name="Quandt C.A."/>
            <person name="Ciobanu D."/>
            <person name="Clum A."/>
            <person name="Salamov A."/>
            <person name="Andreopoulos B."/>
            <person name="Cheng J.F."/>
            <person name="Woyke T."/>
            <person name="Pelin A."/>
            <person name="Henrissat B."/>
            <person name="Reynolds N.K."/>
            <person name="Benny G.L."/>
            <person name="Smith M.E."/>
            <person name="James T.Y."/>
            <person name="Grigoriev I.V."/>
        </authorList>
    </citation>
    <scope>NUCLEOTIDE SEQUENCE [LARGE SCALE GENOMIC DNA]</scope>
    <source>
        <strain evidence="8">RSA 1356</strain>
    </source>
</reference>
<name>A0A4P9XNB9_9FUNG</name>
<comment type="subcellular location">
    <subcellularLocation>
        <location evidence="1">Membrane</location>
        <topology evidence="1">Multi-pass membrane protein</topology>
    </subcellularLocation>
</comment>
<feature type="transmembrane region" description="Helical" evidence="6">
    <location>
        <begin position="66"/>
        <end position="88"/>
    </location>
</feature>
<feature type="transmembrane region" description="Helical" evidence="6">
    <location>
        <begin position="197"/>
        <end position="221"/>
    </location>
</feature>
<evidence type="ECO:0000313" key="8">
    <source>
        <dbReference type="Proteomes" id="UP000271241"/>
    </source>
</evidence>
<feature type="transmembrane region" description="Helical" evidence="6">
    <location>
        <begin position="100"/>
        <end position="118"/>
    </location>
</feature>
<dbReference type="PANTHER" id="PTHR23423">
    <property type="entry name" value="ORGANIC SOLUTE TRANSPORTER-RELATED"/>
    <property type="match status" value="1"/>
</dbReference>
<gene>
    <name evidence="7" type="ORF">THASP1DRAFT_30724</name>
</gene>
<sequence>MSEEPEMESCWVTLDRDPINDDLGVMTVHKLAWGVCGVAAMIAVVISIFNIFHHATNYSMPSQQRYIIRILLFVPIYAICTLLSFLFFQYAPYIEMARDAYECLLLTSFLMLLCNYLTDDPVVVSLEPTARIPQRIRGFFPMCCLHFNPTSPAFLSGCRLLVLQYIVVKPCVTVAAIVAHAYNRLCPSSFSPQYANIWIKLINTVSMLAAMQGLVLIYLAIRTEIQSHEPFMKFLAVKLAIFLIAIQTMIFGVLAHAHVFPTLPYWTPENIATGLNALVISIELIAFALFHMFAFDYYEYKQRMPHARPMGNPKSQPSAMRASPLDALLDAVNPLDLLRELGRSINAFFSRSAAGGRRGIRHSQVNVEKASHASVPGLHQHDGAQPSPKETLDHRDLESGDRHVVVALSPSPRHSRAVACETDNVGPMHRASYTRGSTDLAGAMARRQTLRYSALTVLSRHHSGRHGQHGPDPSHARSTLRVSVSAAQSLPSSMPGSYRGYSNFDYEPDAMSVLIYSPRRTSTLTDYSAVMMGDGVLSICHDDQQGPVPRIPTLHTGQ</sequence>
<protein>
    <submittedName>
        <fullName evidence="7">Organic solute transporter Ostalpha-domain-containing protein</fullName>
    </submittedName>
</protein>
<evidence type="ECO:0000256" key="2">
    <source>
        <dbReference type="ARBA" id="ARBA00022692"/>
    </source>
</evidence>
<dbReference type="OrthoDB" id="5348404at2759"/>
<evidence type="ECO:0000256" key="6">
    <source>
        <dbReference type="SAM" id="Phobius"/>
    </source>
</evidence>
<organism evidence="7 8">
    <name type="scientific">Thamnocephalis sphaerospora</name>
    <dbReference type="NCBI Taxonomy" id="78915"/>
    <lineage>
        <taxon>Eukaryota</taxon>
        <taxon>Fungi</taxon>
        <taxon>Fungi incertae sedis</taxon>
        <taxon>Zoopagomycota</taxon>
        <taxon>Zoopagomycotina</taxon>
        <taxon>Zoopagomycetes</taxon>
        <taxon>Zoopagales</taxon>
        <taxon>Sigmoideomycetaceae</taxon>
        <taxon>Thamnocephalis</taxon>
    </lineage>
</organism>
<dbReference type="GO" id="GO:0016020">
    <property type="term" value="C:membrane"/>
    <property type="evidence" value="ECO:0007669"/>
    <property type="project" value="UniProtKB-SubCell"/>
</dbReference>
<feature type="transmembrane region" description="Helical" evidence="6">
    <location>
        <begin position="31"/>
        <end position="54"/>
    </location>
</feature>
<feature type="transmembrane region" description="Helical" evidence="6">
    <location>
        <begin position="277"/>
        <end position="298"/>
    </location>
</feature>
<keyword evidence="8" id="KW-1185">Reference proteome</keyword>
<keyword evidence="4 6" id="KW-0472">Membrane</keyword>
<proteinExistence type="predicted"/>
<feature type="region of interest" description="Disordered" evidence="5">
    <location>
        <begin position="366"/>
        <end position="394"/>
    </location>
</feature>
<dbReference type="AlphaFoldDB" id="A0A4P9XNB9"/>
<evidence type="ECO:0000256" key="5">
    <source>
        <dbReference type="SAM" id="MobiDB-lite"/>
    </source>
</evidence>
<dbReference type="Pfam" id="PF03619">
    <property type="entry name" value="Solute_trans_a"/>
    <property type="match status" value="1"/>
</dbReference>
<dbReference type="Proteomes" id="UP000271241">
    <property type="component" value="Unassembled WGS sequence"/>
</dbReference>
<accession>A0A4P9XNB9</accession>
<evidence type="ECO:0000256" key="1">
    <source>
        <dbReference type="ARBA" id="ARBA00004141"/>
    </source>
</evidence>
<evidence type="ECO:0000256" key="4">
    <source>
        <dbReference type="ARBA" id="ARBA00023136"/>
    </source>
</evidence>